<sequence>MTTIDPNDVKTLMLEGVPFARNLGIEYGDIGEGVVVARVADRPEIQNHVGGPHAGVLFTLAESASGAAMLSAVGDQLGRATPLPTTARIDFLKLARGDVECTATLRSSRAEILAELDAGRRPSFDVHIAIRRVSDGATVAEMTVTWILRPND</sequence>
<accession>A0A3A4AEM4</accession>
<evidence type="ECO:0000313" key="2">
    <source>
        <dbReference type="Proteomes" id="UP000265768"/>
    </source>
</evidence>
<dbReference type="CDD" id="cd03443">
    <property type="entry name" value="PaaI_thioesterase"/>
    <property type="match status" value="1"/>
</dbReference>
<dbReference type="RefSeq" id="WP_119929554.1">
    <property type="nucleotide sequence ID" value="NZ_QZEY01000013.1"/>
</dbReference>
<protein>
    <submittedName>
        <fullName evidence="1">DUF4442 domain-containing protein</fullName>
    </submittedName>
</protein>
<reference evidence="1 2" key="1">
    <citation type="submission" date="2018-09" db="EMBL/GenBank/DDBJ databases">
        <title>YIM 75507 draft genome.</title>
        <authorList>
            <person name="Tang S."/>
            <person name="Feng Y."/>
        </authorList>
    </citation>
    <scope>NUCLEOTIDE SEQUENCE [LARGE SCALE GENOMIC DNA]</scope>
    <source>
        <strain evidence="1 2">YIM 75507</strain>
    </source>
</reference>
<keyword evidence="2" id="KW-1185">Reference proteome</keyword>
<organism evidence="1 2">
    <name type="scientific">Bailinhaonella thermotolerans</name>
    <dbReference type="NCBI Taxonomy" id="1070861"/>
    <lineage>
        <taxon>Bacteria</taxon>
        <taxon>Bacillati</taxon>
        <taxon>Actinomycetota</taxon>
        <taxon>Actinomycetes</taxon>
        <taxon>Streptosporangiales</taxon>
        <taxon>Streptosporangiaceae</taxon>
        <taxon>Bailinhaonella</taxon>
    </lineage>
</organism>
<dbReference type="InterPro" id="IPR029069">
    <property type="entry name" value="HotDog_dom_sf"/>
</dbReference>
<dbReference type="Proteomes" id="UP000265768">
    <property type="component" value="Unassembled WGS sequence"/>
</dbReference>
<dbReference type="AlphaFoldDB" id="A0A3A4AEM4"/>
<dbReference type="OrthoDB" id="196313at2"/>
<dbReference type="Gene3D" id="3.10.129.10">
    <property type="entry name" value="Hotdog Thioesterase"/>
    <property type="match status" value="1"/>
</dbReference>
<dbReference type="SUPFAM" id="SSF54637">
    <property type="entry name" value="Thioesterase/thiol ester dehydrase-isomerase"/>
    <property type="match status" value="1"/>
</dbReference>
<name>A0A3A4AEM4_9ACTN</name>
<dbReference type="Pfam" id="PF14539">
    <property type="entry name" value="DUF4442"/>
    <property type="match status" value="1"/>
</dbReference>
<comment type="caution">
    <text evidence="1">The sequence shown here is derived from an EMBL/GenBank/DDBJ whole genome shotgun (WGS) entry which is preliminary data.</text>
</comment>
<dbReference type="InterPro" id="IPR027961">
    <property type="entry name" value="DUF4442"/>
</dbReference>
<gene>
    <name evidence="1" type="ORF">D5H75_28120</name>
</gene>
<evidence type="ECO:0000313" key="1">
    <source>
        <dbReference type="EMBL" id="RJL25194.1"/>
    </source>
</evidence>
<proteinExistence type="predicted"/>
<dbReference type="EMBL" id="QZEY01000013">
    <property type="protein sequence ID" value="RJL25194.1"/>
    <property type="molecule type" value="Genomic_DNA"/>
</dbReference>